<dbReference type="CDD" id="cd00200">
    <property type="entry name" value="WD40"/>
    <property type="match status" value="1"/>
</dbReference>
<evidence type="ECO:0000259" key="4">
    <source>
        <dbReference type="PROSITE" id="PS50011"/>
    </source>
</evidence>
<dbReference type="InterPro" id="IPR036322">
    <property type="entry name" value="WD40_repeat_dom_sf"/>
</dbReference>
<evidence type="ECO:0000256" key="2">
    <source>
        <dbReference type="ARBA" id="ARBA00022737"/>
    </source>
</evidence>
<dbReference type="InterPro" id="IPR001680">
    <property type="entry name" value="WD40_rpt"/>
</dbReference>
<feature type="repeat" description="WD" evidence="3">
    <location>
        <begin position="370"/>
        <end position="411"/>
    </location>
</feature>
<evidence type="ECO:0000256" key="3">
    <source>
        <dbReference type="PROSITE-ProRule" id="PRU00221"/>
    </source>
</evidence>
<dbReference type="InterPro" id="IPR020472">
    <property type="entry name" value="WD40_PAC1"/>
</dbReference>
<proteinExistence type="predicted"/>
<dbReference type="GO" id="GO:0004672">
    <property type="term" value="F:protein kinase activity"/>
    <property type="evidence" value="ECO:0007669"/>
    <property type="project" value="InterPro"/>
</dbReference>
<dbReference type="STRING" id="1479485.DA73_0242150"/>
<feature type="repeat" description="WD" evidence="3">
    <location>
        <begin position="548"/>
        <end position="589"/>
    </location>
</feature>
<dbReference type="Gene3D" id="1.10.510.10">
    <property type="entry name" value="Transferase(Phosphotransferase) domain 1"/>
    <property type="match status" value="1"/>
</dbReference>
<organism evidence="6">
    <name type="scientific">Tolypothrix bouteillei VB521301</name>
    <dbReference type="NCBI Taxonomy" id="1479485"/>
    <lineage>
        <taxon>Bacteria</taxon>
        <taxon>Bacillati</taxon>
        <taxon>Cyanobacteriota</taxon>
        <taxon>Cyanophyceae</taxon>
        <taxon>Nostocales</taxon>
        <taxon>Tolypothrichaceae</taxon>
        <taxon>Tolypothrix</taxon>
    </lineage>
</organism>
<dbReference type="SUPFAM" id="SSF50978">
    <property type="entry name" value="WD40 repeat-like"/>
    <property type="match status" value="1"/>
</dbReference>
<accession>A0A0C1QQ43</accession>
<dbReference type="CDD" id="cd14014">
    <property type="entry name" value="STKc_PknB_like"/>
    <property type="match status" value="1"/>
</dbReference>
<evidence type="ECO:0000313" key="5">
    <source>
        <dbReference type="EMBL" id="KAF3888864.1"/>
    </source>
</evidence>
<dbReference type="Pfam" id="PF00069">
    <property type="entry name" value="Pkinase"/>
    <property type="match status" value="1"/>
</dbReference>
<feature type="repeat" description="WD" evidence="3">
    <location>
        <begin position="464"/>
        <end position="505"/>
    </location>
</feature>
<dbReference type="Pfam" id="PF00400">
    <property type="entry name" value="WD40"/>
    <property type="match status" value="7"/>
</dbReference>
<dbReference type="OrthoDB" id="494465at2"/>
<dbReference type="SMART" id="SM00320">
    <property type="entry name" value="WD40"/>
    <property type="match status" value="7"/>
</dbReference>
<keyword evidence="1 3" id="KW-0853">WD repeat</keyword>
<dbReference type="PROSITE" id="PS00108">
    <property type="entry name" value="PROTEIN_KINASE_ST"/>
    <property type="match status" value="1"/>
</dbReference>
<dbReference type="PANTHER" id="PTHR44156">
    <property type="entry name" value="SUPERNUMERARY LIMBS, ISOFORM B-RELATED"/>
    <property type="match status" value="1"/>
</dbReference>
<feature type="repeat" description="WD" evidence="3">
    <location>
        <begin position="324"/>
        <end position="365"/>
    </location>
</feature>
<feature type="repeat" description="WD" evidence="3">
    <location>
        <begin position="590"/>
        <end position="624"/>
    </location>
</feature>
<dbReference type="GO" id="GO:0005524">
    <property type="term" value="F:ATP binding"/>
    <property type="evidence" value="ECO:0007669"/>
    <property type="project" value="InterPro"/>
</dbReference>
<reference evidence="5" key="2">
    <citation type="submission" date="2019-11" db="EMBL/GenBank/DDBJ databases">
        <title>Improved Assembly of Tolypothrix boutellei genome.</title>
        <authorList>
            <person name="Sarangi A.N."/>
            <person name="Mukherjee M."/>
            <person name="Ghosh S."/>
            <person name="Singh D."/>
            <person name="Das A."/>
            <person name="Kant S."/>
            <person name="Prusty A."/>
            <person name="Tripathy S."/>
        </authorList>
    </citation>
    <scope>NUCLEOTIDE SEQUENCE</scope>
    <source>
        <strain evidence="5">VB521301</strain>
    </source>
</reference>
<dbReference type="SMART" id="SM00220">
    <property type="entry name" value="S_TKc"/>
    <property type="match status" value="1"/>
</dbReference>
<comment type="caution">
    <text evidence="6">The sequence shown here is derived from an EMBL/GenBank/DDBJ whole genome shotgun (WGS) entry which is preliminary data.</text>
</comment>
<evidence type="ECO:0000313" key="6">
    <source>
        <dbReference type="EMBL" id="KIE07639.1"/>
    </source>
</evidence>
<dbReference type="PROSITE" id="PS50082">
    <property type="entry name" value="WD_REPEATS_2"/>
    <property type="match status" value="7"/>
</dbReference>
<dbReference type="RefSeq" id="WP_038087809.1">
    <property type="nucleotide sequence ID" value="NZ_JHEG04000001.1"/>
</dbReference>
<feature type="repeat" description="WD" evidence="3">
    <location>
        <begin position="412"/>
        <end position="453"/>
    </location>
</feature>
<evidence type="ECO:0000313" key="7">
    <source>
        <dbReference type="Proteomes" id="UP000029738"/>
    </source>
</evidence>
<sequence>MVWNPGKQLFGGRYIIVGKLGEGGIGITYLVRNEQKELRVIKTLREELLNKAAWKPHQVKLKQDFRDEAVRLAVCRHPHIVQIENIFDEDNLPCIVMEYIEGEDLSNRVRRLGVLSETEALLYIQQVGNALKVIHSKGLLHRDIKPRNIMIRADKNEAVLIDFGIAREFIPNAVQRHTVYRTPGFAPPEQYELEAPRGEYIDVYALAATLYNTLTGVLPRNSVDISNETPLESPRQYNPNISNRVNEAILRGMDLQPNSRPQSVQQWLDLLFGDDELPPTPLLSSNLHSQRPTPQVFTGRHLFAPTPAPPSSETSLQWQCVCTINGHTSMVHAVAISPDGQAIASGSNDHTVKLWQLSNGKLIRTFGRWFSGHSNMVNAVAFSPDGQLLASASSDETIKLWQINTGKEIRTFTGHSNWVNSVTFSPIPPDSLYQPGPGRMFASCGADGTIKLWLAGTTVEIRSFIGHTDSVLSIAFSQDGQLLASGSADCSLKVWHVSTGTELHTFTGHSFFVNSVAFSPNGQIIASGSADNTIKLWNVNTKQEILTLAGHSDSVWSVAFSPNGQLLASGSWDRTIKIWQVSTGAEVMTLAGHTSYVRSIAFSPNGKTIVTGSDDDTIKIWRQA</sequence>
<dbReference type="PRINTS" id="PR00320">
    <property type="entry name" value="GPROTEINBRPT"/>
</dbReference>
<dbReference type="Proteomes" id="UP000029738">
    <property type="component" value="Unassembled WGS sequence"/>
</dbReference>
<reference evidence="6" key="1">
    <citation type="journal article" date="2015" name="Genome Announc.">
        <title>Draft Genome Sequence of Tolypothrix boutellei Strain VB521301.</title>
        <authorList>
            <person name="Chandrababunaidu M.M."/>
            <person name="Singh D."/>
            <person name="Sen D."/>
            <person name="Bhan S."/>
            <person name="Das S."/>
            <person name="Gupta A."/>
            <person name="Adhikary S.P."/>
            <person name="Tripathy S."/>
        </authorList>
    </citation>
    <scope>NUCLEOTIDE SEQUENCE</scope>
    <source>
        <strain evidence="6">VB521301</strain>
    </source>
</reference>
<feature type="repeat" description="WD" evidence="3">
    <location>
        <begin position="506"/>
        <end position="547"/>
    </location>
</feature>
<dbReference type="InterPro" id="IPR053299">
    <property type="entry name" value="ASTRA_WD_repeat"/>
</dbReference>
<dbReference type="InterPro" id="IPR000719">
    <property type="entry name" value="Prot_kinase_dom"/>
</dbReference>
<dbReference type="PROSITE" id="PS50294">
    <property type="entry name" value="WD_REPEATS_REGION"/>
    <property type="match status" value="6"/>
</dbReference>
<dbReference type="EMBL" id="JHEG02000059">
    <property type="protein sequence ID" value="KIE07639.1"/>
    <property type="molecule type" value="Genomic_DNA"/>
</dbReference>
<dbReference type="PROSITE" id="PS00678">
    <property type="entry name" value="WD_REPEATS_1"/>
    <property type="match status" value="1"/>
</dbReference>
<dbReference type="InterPro" id="IPR015943">
    <property type="entry name" value="WD40/YVTN_repeat-like_dom_sf"/>
</dbReference>
<keyword evidence="2" id="KW-0677">Repeat</keyword>
<dbReference type="InterPro" id="IPR008271">
    <property type="entry name" value="Ser/Thr_kinase_AS"/>
</dbReference>
<name>A0A0C1QQ43_9CYAN</name>
<evidence type="ECO:0000256" key="1">
    <source>
        <dbReference type="ARBA" id="ARBA00022574"/>
    </source>
</evidence>
<keyword evidence="6" id="KW-0808">Transferase</keyword>
<dbReference type="PROSITE" id="PS50011">
    <property type="entry name" value="PROTEIN_KINASE_DOM"/>
    <property type="match status" value="1"/>
</dbReference>
<dbReference type="AlphaFoldDB" id="A0A0C1QQ43"/>
<keyword evidence="7" id="KW-1185">Reference proteome</keyword>
<dbReference type="SUPFAM" id="SSF56112">
    <property type="entry name" value="Protein kinase-like (PK-like)"/>
    <property type="match status" value="1"/>
</dbReference>
<dbReference type="InterPro" id="IPR019775">
    <property type="entry name" value="WD40_repeat_CS"/>
</dbReference>
<dbReference type="EMBL" id="JHEG04000001">
    <property type="protein sequence ID" value="KAF3888864.1"/>
    <property type="molecule type" value="Genomic_DNA"/>
</dbReference>
<keyword evidence="6" id="KW-0418">Kinase</keyword>
<dbReference type="InterPro" id="IPR011009">
    <property type="entry name" value="Kinase-like_dom_sf"/>
</dbReference>
<feature type="domain" description="Protein kinase" evidence="4">
    <location>
        <begin position="14"/>
        <end position="272"/>
    </location>
</feature>
<gene>
    <name evidence="6" type="ORF">DA73_0242150</name>
    <name evidence="5" type="ORF">DA73_0400027795</name>
</gene>
<dbReference type="Gene3D" id="2.130.10.10">
    <property type="entry name" value="YVTN repeat-like/Quinoprotein amine dehydrogenase"/>
    <property type="match status" value="4"/>
</dbReference>
<protein>
    <submittedName>
        <fullName evidence="6">Protein kinase</fullName>
    </submittedName>
</protein>